<dbReference type="CDD" id="cd06558">
    <property type="entry name" value="crotonase-like"/>
    <property type="match status" value="1"/>
</dbReference>
<organism evidence="3 4">
    <name type="scientific">Steinernema carpocapsae</name>
    <name type="common">Entomopathogenic nematode</name>
    <dbReference type="NCBI Taxonomy" id="34508"/>
    <lineage>
        <taxon>Eukaryota</taxon>
        <taxon>Metazoa</taxon>
        <taxon>Ecdysozoa</taxon>
        <taxon>Nematoda</taxon>
        <taxon>Chromadorea</taxon>
        <taxon>Rhabditida</taxon>
        <taxon>Tylenchina</taxon>
        <taxon>Panagrolaimomorpha</taxon>
        <taxon>Strongyloidoidea</taxon>
        <taxon>Steinernematidae</taxon>
        <taxon>Steinernema</taxon>
    </lineage>
</organism>
<comment type="caution">
    <text evidence="3">The sequence shown here is derived from an EMBL/GenBank/DDBJ whole genome shotgun (WGS) entry which is preliminary data.</text>
</comment>
<reference evidence="3 4" key="1">
    <citation type="journal article" date="2015" name="Genome Biol.">
        <title>Comparative genomics of Steinernema reveals deeply conserved gene regulatory networks.</title>
        <authorList>
            <person name="Dillman A.R."/>
            <person name="Macchietto M."/>
            <person name="Porter C.F."/>
            <person name="Rogers A."/>
            <person name="Williams B."/>
            <person name="Antoshechkin I."/>
            <person name="Lee M.M."/>
            <person name="Goodwin Z."/>
            <person name="Lu X."/>
            <person name="Lewis E.E."/>
            <person name="Goodrich-Blair H."/>
            <person name="Stock S.P."/>
            <person name="Adams B.J."/>
            <person name="Sternberg P.W."/>
            <person name="Mortazavi A."/>
        </authorList>
    </citation>
    <scope>NUCLEOTIDE SEQUENCE [LARGE SCALE GENOMIC DNA]</scope>
    <source>
        <strain evidence="3 4">ALL</strain>
    </source>
</reference>
<name>A0A4U5M5V3_STECR</name>
<dbReference type="Gene3D" id="3.90.226.10">
    <property type="entry name" value="2-enoyl-CoA Hydratase, Chain A, domain 1"/>
    <property type="match status" value="1"/>
</dbReference>
<dbReference type="PANTHER" id="PTHR43802:SF1">
    <property type="entry name" value="IP11341P-RELATED"/>
    <property type="match status" value="1"/>
</dbReference>
<evidence type="ECO:0000256" key="2">
    <source>
        <dbReference type="RuleBase" id="RU003707"/>
    </source>
</evidence>
<dbReference type="Pfam" id="PF00378">
    <property type="entry name" value="ECH_1"/>
    <property type="match status" value="1"/>
</dbReference>
<gene>
    <name evidence="3" type="ORF">L596_024806</name>
</gene>
<evidence type="ECO:0000313" key="3">
    <source>
        <dbReference type="EMBL" id="TKR64236.1"/>
    </source>
</evidence>
<reference evidence="3 4" key="2">
    <citation type="journal article" date="2019" name="G3 (Bethesda)">
        <title>Hybrid Assembly of the Genome of the Entomopathogenic Nematode Steinernema carpocapsae Identifies the X-Chromosome.</title>
        <authorList>
            <person name="Serra L."/>
            <person name="Macchietto M."/>
            <person name="Macias-Munoz A."/>
            <person name="McGill C.J."/>
            <person name="Rodriguez I.M."/>
            <person name="Rodriguez B."/>
            <person name="Murad R."/>
            <person name="Mortazavi A."/>
        </authorList>
    </citation>
    <scope>NUCLEOTIDE SEQUENCE [LARGE SCALE GENOMIC DNA]</scope>
    <source>
        <strain evidence="3 4">ALL</strain>
    </source>
</reference>
<dbReference type="PANTHER" id="PTHR43802">
    <property type="entry name" value="ENOYL-COA HYDRATASE"/>
    <property type="match status" value="1"/>
</dbReference>
<dbReference type="Proteomes" id="UP000298663">
    <property type="component" value="Unassembled WGS sequence"/>
</dbReference>
<dbReference type="GO" id="GO:0003824">
    <property type="term" value="F:catalytic activity"/>
    <property type="evidence" value="ECO:0007669"/>
    <property type="project" value="InterPro"/>
</dbReference>
<proteinExistence type="inferred from homology"/>
<dbReference type="InterPro" id="IPR001753">
    <property type="entry name" value="Enoyl-CoA_hydra/iso"/>
</dbReference>
<dbReference type="AlphaFoldDB" id="A0A4U5M5V3"/>
<dbReference type="STRING" id="34508.A0A4U5M5V3"/>
<dbReference type="SUPFAM" id="SSF52096">
    <property type="entry name" value="ClpP/crotonase"/>
    <property type="match status" value="1"/>
</dbReference>
<evidence type="ECO:0008006" key="5">
    <source>
        <dbReference type="Google" id="ProtNLM"/>
    </source>
</evidence>
<dbReference type="InterPro" id="IPR018376">
    <property type="entry name" value="Enoyl-CoA_hyd/isom_CS"/>
</dbReference>
<keyword evidence="4" id="KW-1185">Reference proteome</keyword>
<dbReference type="PROSITE" id="PS00166">
    <property type="entry name" value="ENOYL_COA_HYDRATASE"/>
    <property type="match status" value="1"/>
</dbReference>
<evidence type="ECO:0000313" key="4">
    <source>
        <dbReference type="Proteomes" id="UP000298663"/>
    </source>
</evidence>
<evidence type="ECO:0000256" key="1">
    <source>
        <dbReference type="ARBA" id="ARBA00005254"/>
    </source>
</evidence>
<protein>
    <recommendedName>
        <fullName evidence="5">Enoyl-CoA hydratase</fullName>
    </recommendedName>
</protein>
<dbReference type="InterPro" id="IPR029045">
    <property type="entry name" value="ClpP/crotonase-like_dom_sf"/>
</dbReference>
<accession>A0A4U5M5V3</accession>
<sequence>MSTVAPKLVNVTPRDSVLLIGINRAKKKNCVSHETAKQLISAFERFEESKDYKVAVLYGEGGTFCAGYDLSEVSKGEFPPEKFLEKYRPMGPSMMQFSKPVIGAIEGHAVAGGFELSLMCDLRVVAKSAKFGVFCRRHGVPLIDGGTVRLPKLIGMSRAMDMMAEKLMPRPPSTGVWPIAWWRMVKP</sequence>
<dbReference type="EMBL" id="AZBU02000009">
    <property type="protein sequence ID" value="TKR64236.1"/>
    <property type="molecule type" value="Genomic_DNA"/>
</dbReference>
<comment type="similarity">
    <text evidence="1 2">Belongs to the enoyl-CoA hydratase/isomerase family.</text>
</comment>
<dbReference type="OrthoDB" id="5852226at2759"/>